<dbReference type="SUPFAM" id="SSF53187">
    <property type="entry name" value="Zn-dependent exopeptidases"/>
    <property type="match status" value="1"/>
</dbReference>
<dbReference type="EMBL" id="JBFXLR010000043">
    <property type="protein sequence ID" value="KAL2844029.1"/>
    <property type="molecule type" value="Genomic_DNA"/>
</dbReference>
<dbReference type="GeneID" id="98161630"/>
<feature type="transmembrane region" description="Helical" evidence="1">
    <location>
        <begin position="38"/>
        <end position="59"/>
    </location>
</feature>
<gene>
    <name evidence="2" type="ORF">BJX68DRAFT_269894</name>
</gene>
<evidence type="ECO:0008006" key="4">
    <source>
        <dbReference type="Google" id="ProtNLM"/>
    </source>
</evidence>
<evidence type="ECO:0000313" key="2">
    <source>
        <dbReference type="EMBL" id="KAL2844029.1"/>
    </source>
</evidence>
<sequence length="586" mass="64494">MRQLQLTQRVLSLAAVATMVVGVSPALRAMYLAKGLRQRLRILVFLPLLCFAVILKLPFQFRSLLSRSRRSLVSINEREFPNEAEFERILRRIGDAGLRSTGSKAHNDFIDWLESVLRKIPGLRIESKEIQLLGWLPKGSLCDAGRLILKEKGRDNQELLIAGVVPYSLPTAGQEGELVYIPPGKTLATSDIHGKVILRDFPLREIPYALGTLPAYSTTPDLSADLGATYERPGLADQPIHEALITAGELGAAGVIYMFDLERQQVESYWEPHKGTHYRVPAAYVGIDEGLVLKERALSGHGCSVSLSVYATATPLTTRNLTAILPGSTAERIVYITHTDGNTYVQENGAAALLTLAQYFASTPLHSRRRTLEFAFNAGHLHISKEGSLAHAKQLSKDFDKQSNKLTLVVPVEHLGTREIEAVPQPGKKRGRSLRYTGRGELMFWCTGPSIPVVRAAQAAISHCGLDRVLLTRGVSFPARGKVPTFTSFGGIGTYYHNLLVPTTSLISGPWSLWAPAFGIEAVDVARLRRQTLALAHVYLALEGVERKEIVGGYAGYRKSKRRVIALEPPERAEDSRISVPDAVQY</sequence>
<keyword evidence="1" id="KW-0812">Transmembrane</keyword>
<evidence type="ECO:0000256" key="1">
    <source>
        <dbReference type="SAM" id="Phobius"/>
    </source>
</evidence>
<organism evidence="2 3">
    <name type="scientific">Aspergillus pseudodeflectus</name>
    <dbReference type="NCBI Taxonomy" id="176178"/>
    <lineage>
        <taxon>Eukaryota</taxon>
        <taxon>Fungi</taxon>
        <taxon>Dikarya</taxon>
        <taxon>Ascomycota</taxon>
        <taxon>Pezizomycotina</taxon>
        <taxon>Eurotiomycetes</taxon>
        <taxon>Eurotiomycetidae</taxon>
        <taxon>Eurotiales</taxon>
        <taxon>Aspergillaceae</taxon>
        <taxon>Aspergillus</taxon>
        <taxon>Aspergillus subgen. Nidulantes</taxon>
    </lineage>
</organism>
<keyword evidence="3" id="KW-1185">Reference proteome</keyword>
<evidence type="ECO:0000313" key="3">
    <source>
        <dbReference type="Proteomes" id="UP001610444"/>
    </source>
</evidence>
<accession>A0ABR4JVE1</accession>
<comment type="caution">
    <text evidence="2">The sequence shown here is derived from an EMBL/GenBank/DDBJ whole genome shotgun (WGS) entry which is preliminary data.</text>
</comment>
<dbReference type="RefSeq" id="XP_070895935.1">
    <property type="nucleotide sequence ID" value="XM_071046466.1"/>
</dbReference>
<name>A0ABR4JVE1_9EURO</name>
<keyword evidence="1" id="KW-0472">Membrane</keyword>
<reference evidence="2 3" key="1">
    <citation type="submission" date="2024-07" db="EMBL/GenBank/DDBJ databases">
        <title>Section-level genome sequencing and comparative genomics of Aspergillus sections Usti and Cavernicolus.</title>
        <authorList>
            <consortium name="Lawrence Berkeley National Laboratory"/>
            <person name="Nybo J.L."/>
            <person name="Vesth T.C."/>
            <person name="Theobald S."/>
            <person name="Frisvad J.C."/>
            <person name="Larsen T.O."/>
            <person name="Kjaerboelling I."/>
            <person name="Rothschild-Mancinelli K."/>
            <person name="Lyhne E.K."/>
            <person name="Kogle M.E."/>
            <person name="Barry K."/>
            <person name="Clum A."/>
            <person name="Na H."/>
            <person name="Ledsgaard L."/>
            <person name="Lin J."/>
            <person name="Lipzen A."/>
            <person name="Kuo A."/>
            <person name="Riley R."/>
            <person name="Mondo S."/>
            <person name="LaButti K."/>
            <person name="Haridas S."/>
            <person name="Pangalinan J."/>
            <person name="Salamov A.A."/>
            <person name="Simmons B.A."/>
            <person name="Magnuson J.K."/>
            <person name="Chen J."/>
            <person name="Drula E."/>
            <person name="Henrissat B."/>
            <person name="Wiebenga A."/>
            <person name="Lubbers R.J."/>
            <person name="Gomes A.C."/>
            <person name="Macurrencykelacurrency M.R."/>
            <person name="Stajich J."/>
            <person name="Grigoriev I.V."/>
            <person name="Mortensen U.H."/>
            <person name="De vries R.P."/>
            <person name="Baker S.E."/>
            <person name="Andersen M.R."/>
        </authorList>
    </citation>
    <scope>NUCLEOTIDE SEQUENCE [LARGE SCALE GENOMIC DNA]</scope>
    <source>
        <strain evidence="2 3">CBS 756.74</strain>
    </source>
</reference>
<dbReference type="Gene3D" id="3.40.630.10">
    <property type="entry name" value="Zn peptidases"/>
    <property type="match status" value="1"/>
</dbReference>
<dbReference type="Proteomes" id="UP001610444">
    <property type="component" value="Unassembled WGS sequence"/>
</dbReference>
<protein>
    <recommendedName>
        <fullName evidence="4">Peptidase M28 domain-containing protein</fullName>
    </recommendedName>
</protein>
<keyword evidence="1" id="KW-1133">Transmembrane helix</keyword>
<proteinExistence type="predicted"/>